<feature type="region of interest" description="Disordered" evidence="1">
    <location>
        <begin position="41"/>
        <end position="62"/>
    </location>
</feature>
<evidence type="ECO:0000313" key="2">
    <source>
        <dbReference type="EMBL" id="AKV09419.1"/>
    </source>
</evidence>
<name>A0A0K1QUI1_PSEFL</name>
<reference evidence="2 3" key="1">
    <citation type="journal article" date="2012" name="J. Bacteriol.">
        <title>Draft genome sequence of the cyanide-utilizing bacterium Pseudomonas fluorescens strain NCIMB 11764.</title>
        <authorList>
            <person name="Vilo C.A."/>
            <person name="Benedik M.J."/>
            <person name="Kunz D.A."/>
            <person name="Dong Q."/>
        </authorList>
    </citation>
    <scope>NUCLEOTIDE SEQUENCE [LARGE SCALE GENOMIC DNA]</scope>
    <source>
        <strain evidence="2 3">NCIMB 11764</strain>
    </source>
</reference>
<dbReference type="AlphaFoldDB" id="A0A0K1QUI1"/>
<protein>
    <submittedName>
        <fullName evidence="2">Uncharacterized protein</fullName>
    </submittedName>
</protein>
<organism evidence="2 3">
    <name type="scientific">Pseudomonas fluorescens NCIMB 11764</name>
    <dbReference type="NCBI Taxonomy" id="1221522"/>
    <lineage>
        <taxon>Bacteria</taxon>
        <taxon>Pseudomonadati</taxon>
        <taxon>Pseudomonadota</taxon>
        <taxon>Gammaproteobacteria</taxon>
        <taxon>Pseudomonadales</taxon>
        <taxon>Pseudomonadaceae</taxon>
        <taxon>Pseudomonas</taxon>
    </lineage>
</organism>
<gene>
    <name evidence="2" type="ORF">B723_24700</name>
</gene>
<dbReference type="Proteomes" id="UP000017175">
    <property type="component" value="Chromosome"/>
</dbReference>
<proteinExistence type="predicted"/>
<evidence type="ECO:0000313" key="3">
    <source>
        <dbReference type="Proteomes" id="UP000017175"/>
    </source>
</evidence>
<accession>A0A0K1QUI1</accession>
<dbReference type="EMBL" id="CP010945">
    <property type="protein sequence ID" value="AKV09419.1"/>
    <property type="molecule type" value="Genomic_DNA"/>
</dbReference>
<evidence type="ECO:0000256" key="1">
    <source>
        <dbReference type="SAM" id="MobiDB-lite"/>
    </source>
</evidence>
<sequence length="62" mass="6523">MPGFALRRSLGIAQQVLNAADVEQLEPELASIALAGTLFPEPSHMDVPRVRRGPARGSKAAG</sequence>